<proteinExistence type="predicted"/>
<organism evidence="1 2">
    <name type="scientific">Meloidogyne enterolobii</name>
    <name type="common">Root-knot nematode worm</name>
    <name type="synonym">Meloidogyne mayaguensis</name>
    <dbReference type="NCBI Taxonomy" id="390850"/>
    <lineage>
        <taxon>Eukaryota</taxon>
        <taxon>Metazoa</taxon>
        <taxon>Ecdysozoa</taxon>
        <taxon>Nematoda</taxon>
        <taxon>Chromadorea</taxon>
        <taxon>Rhabditida</taxon>
        <taxon>Tylenchina</taxon>
        <taxon>Tylenchomorpha</taxon>
        <taxon>Tylenchoidea</taxon>
        <taxon>Meloidogynidae</taxon>
        <taxon>Meloidogyninae</taxon>
        <taxon>Meloidogyne</taxon>
    </lineage>
</organism>
<comment type="caution">
    <text evidence="1">The sequence shown here is derived from an EMBL/GenBank/DDBJ whole genome shotgun (WGS) entry which is preliminary data.</text>
</comment>
<dbReference type="EMBL" id="CAJEWN010000017">
    <property type="protein sequence ID" value="CAD2135688.1"/>
    <property type="molecule type" value="Genomic_DNA"/>
</dbReference>
<gene>
    <name evidence="1" type="ORF">MENT_LOCUS4808</name>
</gene>
<name>A0A6V7TV26_MELEN</name>
<evidence type="ECO:0000313" key="2">
    <source>
        <dbReference type="Proteomes" id="UP000580250"/>
    </source>
</evidence>
<reference evidence="1 2" key="1">
    <citation type="submission" date="2020-08" db="EMBL/GenBank/DDBJ databases">
        <authorList>
            <person name="Koutsovoulos G."/>
            <person name="Danchin GJ E."/>
        </authorList>
    </citation>
    <scope>NUCLEOTIDE SEQUENCE [LARGE SCALE GENOMIC DNA]</scope>
</reference>
<evidence type="ECO:0000313" key="1">
    <source>
        <dbReference type="EMBL" id="CAD2135688.1"/>
    </source>
</evidence>
<accession>A0A6V7TV26</accession>
<dbReference type="AlphaFoldDB" id="A0A6V7TV26"/>
<sequence>MRLAFIWRVSRINGRFANKWAGRFANKQHFTVQLSTVFLIIKCCFLNNNNFPCSINNFSRCWKSCSRETKTRRDIGSRNSKNNRRNQAVFWVKKFEVANYSSFERALRGESTDTKIIFIG</sequence>
<protein>
    <submittedName>
        <fullName evidence="1">Uncharacterized protein</fullName>
    </submittedName>
</protein>
<dbReference type="Proteomes" id="UP000580250">
    <property type="component" value="Unassembled WGS sequence"/>
</dbReference>